<dbReference type="PIRSF" id="PIRSF006066">
    <property type="entry name" value="HI0050"/>
    <property type="match status" value="1"/>
</dbReference>
<gene>
    <name evidence="9" type="ORF">GT347_26805</name>
</gene>
<evidence type="ECO:0000256" key="1">
    <source>
        <dbReference type="ARBA" id="ARBA00004429"/>
    </source>
</evidence>
<dbReference type="PANTHER" id="PTHR33362:SF3">
    <property type="entry name" value="SIALIC ACID TRAP TRANSPORTER PERMEASE PROTEIN SIAT"/>
    <property type="match status" value="1"/>
</dbReference>
<dbReference type="KEGG" id="xyk:GT347_26805"/>
<evidence type="ECO:0000313" key="9">
    <source>
        <dbReference type="EMBL" id="QHJ01282.1"/>
    </source>
</evidence>
<reference evidence="9 10" key="1">
    <citation type="submission" date="2020-01" db="EMBL/GenBank/DDBJ databases">
        <title>Genome sequencing of strain KACC 21265.</title>
        <authorList>
            <person name="Heo J."/>
            <person name="Kim S.-J."/>
            <person name="Kim J.-S."/>
            <person name="Hong S.-B."/>
            <person name="Kwon S.-W."/>
        </authorList>
    </citation>
    <scope>NUCLEOTIDE SEQUENCE [LARGE SCALE GENOMIC DNA]</scope>
    <source>
        <strain evidence="9 10">KACC 21265</strain>
    </source>
</reference>
<evidence type="ECO:0000313" key="10">
    <source>
        <dbReference type="Proteomes" id="UP000464787"/>
    </source>
</evidence>
<keyword evidence="5 7" id="KW-1133">Transmembrane helix</keyword>
<dbReference type="Proteomes" id="UP000464787">
    <property type="component" value="Chromosome"/>
</dbReference>
<feature type="transmembrane region" description="Helical" evidence="7">
    <location>
        <begin position="270"/>
        <end position="292"/>
    </location>
</feature>
<comment type="caution">
    <text evidence="7">Lacks conserved residue(s) required for the propagation of feature annotation.</text>
</comment>
<keyword evidence="2" id="KW-1003">Cell membrane</keyword>
<comment type="function">
    <text evidence="7">Part of the tripartite ATP-independent periplasmic (TRAP) transport system.</text>
</comment>
<feature type="transmembrane region" description="Helical" evidence="7">
    <location>
        <begin position="169"/>
        <end position="192"/>
    </location>
</feature>
<keyword evidence="3 7" id="KW-0997">Cell inner membrane</keyword>
<feature type="domain" description="TRAP C4-dicarboxylate transport system permease DctM subunit" evidence="8">
    <location>
        <begin position="8"/>
        <end position="415"/>
    </location>
</feature>
<dbReference type="EMBL" id="CP047650">
    <property type="protein sequence ID" value="QHJ01282.1"/>
    <property type="molecule type" value="Genomic_DNA"/>
</dbReference>
<comment type="subunit">
    <text evidence="7">The complex comprises the extracytoplasmic solute receptor protein and the two transmembrane proteins.</text>
</comment>
<name>A0A857JDK0_9BURK</name>
<dbReference type="NCBIfam" id="TIGR00786">
    <property type="entry name" value="dctM"/>
    <property type="match status" value="1"/>
</dbReference>
<sequence>MIAASGLLLLMGLAIGLPIVAALICASALGVLGGTGLPVGVLAQRVFVQLDSFPLLAAPLFIIAGSVMDRGGMSRRMIDFAASMVGHMRAGLAQVAVMSAVLMSSFSGSQTADTAAIGSVLIPEMTKRGYRPQFAAAVVAAAGGMALLIPPSVMLLMYGFLTNTSIGTLFIAGIIPGLLMCLFGALGVHWAARGEPAPPSIPFSWATLRATGKDASWALIMPLLILVCIRFGIATITEAAVIAVVYGLLVSIFVYGDLKVRELPALFVDSAVLTGVVMAIVGCAAIFSWYLTSERVPSMVGEALREFTHSKTVLLMLMTVVLLLLGAVFEITAALIMTTPILFPLATSYGVDPVHLGILICANLGVGLCHPPIGVCLFVSTGIAKVSMESVIKPLLPLLAWMIAALMLITYVPAITLVLPRLMLNYAG</sequence>
<protein>
    <recommendedName>
        <fullName evidence="7">TRAP transporter large permease protein</fullName>
    </recommendedName>
</protein>
<evidence type="ECO:0000256" key="4">
    <source>
        <dbReference type="ARBA" id="ARBA00022692"/>
    </source>
</evidence>
<evidence type="ECO:0000256" key="7">
    <source>
        <dbReference type="RuleBase" id="RU369079"/>
    </source>
</evidence>
<dbReference type="GO" id="GO:0005886">
    <property type="term" value="C:plasma membrane"/>
    <property type="evidence" value="ECO:0007669"/>
    <property type="project" value="UniProtKB-SubCell"/>
</dbReference>
<comment type="subcellular location">
    <subcellularLocation>
        <location evidence="1 7">Cell inner membrane</location>
        <topology evidence="1 7">Multi-pass membrane protein</topology>
    </subcellularLocation>
</comment>
<keyword evidence="7" id="KW-0813">Transport</keyword>
<feature type="transmembrane region" description="Helical" evidence="7">
    <location>
        <begin position="313"/>
        <end position="336"/>
    </location>
</feature>
<feature type="transmembrane region" description="Helical" evidence="7">
    <location>
        <begin position="395"/>
        <end position="419"/>
    </location>
</feature>
<feature type="transmembrane region" description="Helical" evidence="7">
    <location>
        <begin position="356"/>
        <end position="383"/>
    </location>
</feature>
<dbReference type="GO" id="GO:0022857">
    <property type="term" value="F:transmembrane transporter activity"/>
    <property type="evidence" value="ECO:0007669"/>
    <property type="project" value="UniProtKB-UniRule"/>
</dbReference>
<dbReference type="InterPro" id="IPR004681">
    <property type="entry name" value="TRAP_DctM"/>
</dbReference>
<feature type="transmembrane region" description="Helical" evidence="7">
    <location>
        <begin position="240"/>
        <end position="258"/>
    </location>
</feature>
<dbReference type="InterPro" id="IPR010656">
    <property type="entry name" value="DctM"/>
</dbReference>
<keyword evidence="6 7" id="KW-0472">Membrane</keyword>
<keyword evidence="10" id="KW-1185">Reference proteome</keyword>
<proteinExistence type="inferred from homology"/>
<evidence type="ECO:0000256" key="5">
    <source>
        <dbReference type="ARBA" id="ARBA00022989"/>
    </source>
</evidence>
<dbReference type="RefSeq" id="WP_160555090.1">
    <property type="nucleotide sequence ID" value="NZ_CP047650.1"/>
</dbReference>
<dbReference type="Pfam" id="PF06808">
    <property type="entry name" value="DctM"/>
    <property type="match status" value="1"/>
</dbReference>
<evidence type="ECO:0000256" key="2">
    <source>
        <dbReference type="ARBA" id="ARBA00022475"/>
    </source>
</evidence>
<feature type="transmembrane region" description="Helical" evidence="7">
    <location>
        <begin position="46"/>
        <end position="68"/>
    </location>
</feature>
<dbReference type="AlphaFoldDB" id="A0A857JDK0"/>
<feature type="transmembrane region" description="Helical" evidence="7">
    <location>
        <begin position="80"/>
        <end position="103"/>
    </location>
</feature>
<accession>A0A857JDK0</accession>
<evidence type="ECO:0000256" key="6">
    <source>
        <dbReference type="ARBA" id="ARBA00023136"/>
    </source>
</evidence>
<organism evidence="9 10">
    <name type="scientific">Xylophilus rhododendri</name>
    <dbReference type="NCBI Taxonomy" id="2697032"/>
    <lineage>
        <taxon>Bacteria</taxon>
        <taxon>Pseudomonadati</taxon>
        <taxon>Pseudomonadota</taxon>
        <taxon>Betaproteobacteria</taxon>
        <taxon>Burkholderiales</taxon>
        <taxon>Xylophilus</taxon>
    </lineage>
</organism>
<evidence type="ECO:0000256" key="3">
    <source>
        <dbReference type="ARBA" id="ARBA00022519"/>
    </source>
</evidence>
<dbReference type="PANTHER" id="PTHR33362">
    <property type="entry name" value="SIALIC ACID TRAP TRANSPORTER PERMEASE PROTEIN SIAT-RELATED"/>
    <property type="match status" value="1"/>
</dbReference>
<keyword evidence="4 7" id="KW-0812">Transmembrane</keyword>
<comment type="similarity">
    <text evidence="7">Belongs to the TRAP transporter large permease family.</text>
</comment>
<evidence type="ECO:0000259" key="8">
    <source>
        <dbReference type="Pfam" id="PF06808"/>
    </source>
</evidence>
<feature type="transmembrane region" description="Helical" evidence="7">
    <location>
        <begin position="215"/>
        <end position="233"/>
    </location>
</feature>
<feature type="transmembrane region" description="Helical" evidence="7">
    <location>
        <begin position="134"/>
        <end position="157"/>
    </location>
</feature>